<comment type="caution">
    <text evidence="1">The sequence shown here is derived from an EMBL/GenBank/DDBJ whole genome shotgun (WGS) entry which is preliminary data.</text>
</comment>
<evidence type="ECO:0008006" key="3">
    <source>
        <dbReference type="Google" id="ProtNLM"/>
    </source>
</evidence>
<dbReference type="AlphaFoldDB" id="A0AAV6IGI6"/>
<sequence>MDANMLLNRIESRLSHIFREANQCASHLARMGAEQIAEQIESLVLTQAPLSLTVFLI</sequence>
<proteinExistence type="predicted"/>
<accession>A0AAV6IGI6</accession>
<evidence type="ECO:0000313" key="2">
    <source>
        <dbReference type="Proteomes" id="UP000823749"/>
    </source>
</evidence>
<dbReference type="Proteomes" id="UP000823749">
    <property type="component" value="Chromosome 10"/>
</dbReference>
<keyword evidence="2" id="KW-1185">Reference proteome</keyword>
<gene>
    <name evidence="1" type="ORF">RHGRI_028433</name>
</gene>
<evidence type="ECO:0000313" key="1">
    <source>
        <dbReference type="EMBL" id="KAG5527523.1"/>
    </source>
</evidence>
<name>A0AAV6IGI6_9ERIC</name>
<organism evidence="1 2">
    <name type="scientific">Rhododendron griersonianum</name>
    <dbReference type="NCBI Taxonomy" id="479676"/>
    <lineage>
        <taxon>Eukaryota</taxon>
        <taxon>Viridiplantae</taxon>
        <taxon>Streptophyta</taxon>
        <taxon>Embryophyta</taxon>
        <taxon>Tracheophyta</taxon>
        <taxon>Spermatophyta</taxon>
        <taxon>Magnoliopsida</taxon>
        <taxon>eudicotyledons</taxon>
        <taxon>Gunneridae</taxon>
        <taxon>Pentapetalae</taxon>
        <taxon>asterids</taxon>
        <taxon>Ericales</taxon>
        <taxon>Ericaceae</taxon>
        <taxon>Ericoideae</taxon>
        <taxon>Rhodoreae</taxon>
        <taxon>Rhododendron</taxon>
    </lineage>
</organism>
<reference evidence="1" key="1">
    <citation type="submission" date="2020-08" db="EMBL/GenBank/DDBJ databases">
        <title>Plant Genome Project.</title>
        <authorList>
            <person name="Zhang R.-G."/>
        </authorList>
    </citation>
    <scope>NUCLEOTIDE SEQUENCE</scope>
    <source>
        <strain evidence="1">WSP0</strain>
        <tissue evidence="1">Leaf</tissue>
    </source>
</reference>
<protein>
    <recommendedName>
        <fullName evidence="3">RNase H type-1 domain-containing protein</fullName>
    </recommendedName>
</protein>
<dbReference type="EMBL" id="JACTNZ010000010">
    <property type="protein sequence ID" value="KAG5527523.1"/>
    <property type="molecule type" value="Genomic_DNA"/>
</dbReference>